<dbReference type="EMBL" id="NPIA01000003">
    <property type="protein sequence ID" value="OZM57321.1"/>
    <property type="molecule type" value="Genomic_DNA"/>
</dbReference>
<feature type="transmembrane region" description="Helical" evidence="7">
    <location>
        <begin position="182"/>
        <end position="202"/>
    </location>
</feature>
<reference evidence="10" key="1">
    <citation type="submission" date="2017-08" db="EMBL/GenBank/DDBJ databases">
        <authorList>
            <person name="Huang Z."/>
        </authorList>
    </citation>
    <scope>NUCLEOTIDE SEQUENCE [LARGE SCALE GENOMIC DNA]</scope>
    <source>
        <strain evidence="10">SA5d-4</strain>
    </source>
</reference>
<keyword evidence="5 7" id="KW-1133">Transmembrane helix</keyword>
<dbReference type="Gene3D" id="1.10.3720.10">
    <property type="entry name" value="MetI-like"/>
    <property type="match status" value="1"/>
</dbReference>
<dbReference type="CDD" id="cd06261">
    <property type="entry name" value="TM_PBP2"/>
    <property type="match status" value="1"/>
</dbReference>
<dbReference type="PROSITE" id="PS50928">
    <property type="entry name" value="ABC_TM1"/>
    <property type="match status" value="1"/>
</dbReference>
<dbReference type="GO" id="GO:0055085">
    <property type="term" value="P:transmembrane transport"/>
    <property type="evidence" value="ECO:0007669"/>
    <property type="project" value="InterPro"/>
</dbReference>
<dbReference type="Pfam" id="PF00528">
    <property type="entry name" value="BPD_transp_1"/>
    <property type="match status" value="1"/>
</dbReference>
<comment type="subcellular location">
    <subcellularLocation>
        <location evidence="1 7">Cell membrane</location>
        <topology evidence="1 7">Multi-pass membrane protein</topology>
    </subcellularLocation>
</comment>
<comment type="similarity">
    <text evidence="7">Belongs to the binding-protein-dependent transport system permease family.</text>
</comment>
<evidence type="ECO:0000256" key="5">
    <source>
        <dbReference type="ARBA" id="ARBA00022989"/>
    </source>
</evidence>
<dbReference type="InterPro" id="IPR035906">
    <property type="entry name" value="MetI-like_sf"/>
</dbReference>
<keyword evidence="6 7" id="KW-0472">Membrane</keyword>
<dbReference type="RefSeq" id="WP_094923905.1">
    <property type="nucleotide sequence ID" value="NZ_NPIA01000003.1"/>
</dbReference>
<gene>
    <name evidence="9" type="ORF">CIB95_07605</name>
</gene>
<dbReference type="PANTHER" id="PTHR30465:SF44">
    <property type="entry name" value="ABC-TYPE DIPEPTIDE_OLIGOPEPTIDE TRANSPORT SYSTEM, PERMEASE COMPONENT"/>
    <property type="match status" value="1"/>
</dbReference>
<accession>A0A263BU98</accession>
<dbReference type="AlphaFoldDB" id="A0A263BU98"/>
<keyword evidence="10" id="KW-1185">Reference proteome</keyword>
<evidence type="ECO:0000256" key="2">
    <source>
        <dbReference type="ARBA" id="ARBA00022448"/>
    </source>
</evidence>
<dbReference type="PANTHER" id="PTHR30465">
    <property type="entry name" value="INNER MEMBRANE ABC TRANSPORTER"/>
    <property type="match status" value="1"/>
</dbReference>
<evidence type="ECO:0000256" key="4">
    <source>
        <dbReference type="ARBA" id="ARBA00022692"/>
    </source>
</evidence>
<protein>
    <recommendedName>
        <fullName evidence="8">ABC transmembrane type-1 domain-containing protein</fullName>
    </recommendedName>
</protein>
<dbReference type="InterPro" id="IPR000515">
    <property type="entry name" value="MetI-like"/>
</dbReference>
<organism evidence="9 10">
    <name type="scientific">Lottiidibacillus patelloidae</name>
    <dbReference type="NCBI Taxonomy" id="2670334"/>
    <lineage>
        <taxon>Bacteria</taxon>
        <taxon>Bacillati</taxon>
        <taxon>Bacillota</taxon>
        <taxon>Bacilli</taxon>
        <taxon>Bacillales</taxon>
        <taxon>Bacillaceae</taxon>
        <taxon>Lottiidibacillus</taxon>
    </lineage>
</organism>
<dbReference type="SUPFAM" id="SSF161098">
    <property type="entry name" value="MetI-like"/>
    <property type="match status" value="1"/>
</dbReference>
<name>A0A263BU98_9BACI</name>
<dbReference type="GO" id="GO:0005886">
    <property type="term" value="C:plasma membrane"/>
    <property type="evidence" value="ECO:0007669"/>
    <property type="project" value="UniProtKB-SubCell"/>
</dbReference>
<feature type="domain" description="ABC transmembrane type-1" evidence="8">
    <location>
        <begin position="100"/>
        <end position="299"/>
    </location>
</feature>
<feature type="transmembrane region" description="Helical" evidence="7">
    <location>
        <begin position="281"/>
        <end position="300"/>
    </location>
</feature>
<feature type="transmembrane region" description="Helical" evidence="7">
    <location>
        <begin position="102"/>
        <end position="127"/>
    </location>
</feature>
<keyword evidence="4 7" id="KW-0812">Transmembrane</keyword>
<evidence type="ECO:0000259" key="8">
    <source>
        <dbReference type="PROSITE" id="PS50928"/>
    </source>
</evidence>
<dbReference type="Proteomes" id="UP000217083">
    <property type="component" value="Unassembled WGS sequence"/>
</dbReference>
<evidence type="ECO:0000256" key="3">
    <source>
        <dbReference type="ARBA" id="ARBA00022475"/>
    </source>
</evidence>
<evidence type="ECO:0000256" key="7">
    <source>
        <dbReference type="RuleBase" id="RU363032"/>
    </source>
</evidence>
<proteinExistence type="inferred from homology"/>
<evidence type="ECO:0000256" key="1">
    <source>
        <dbReference type="ARBA" id="ARBA00004651"/>
    </source>
</evidence>
<reference evidence="9 10" key="2">
    <citation type="submission" date="2017-09" db="EMBL/GenBank/DDBJ databases">
        <title>Bacillus patelloidae sp. nov., isolated from the intestinal tract of a marine limpet.</title>
        <authorList>
            <person name="Liu R."/>
            <person name="Dong C."/>
            <person name="Shao Z."/>
        </authorList>
    </citation>
    <scope>NUCLEOTIDE SEQUENCE [LARGE SCALE GENOMIC DNA]</scope>
    <source>
        <strain evidence="9 10">SA5d-4</strain>
    </source>
</reference>
<feature type="transmembrane region" description="Helical" evidence="7">
    <location>
        <begin position="12"/>
        <end position="30"/>
    </location>
</feature>
<feature type="transmembrane region" description="Helical" evidence="7">
    <location>
        <begin position="246"/>
        <end position="269"/>
    </location>
</feature>
<sequence>MYLKVFKNSIGFLLTILGFFMIGSMPYLFFRMDALREIIVMLDTGQLRNTLFIYEKMDIYVSEYILHMVETVKDIVNITEYKYYSYGNYYSLFPQFWDDYKYSMTILGTSLLLGLSFSILFTLFLMLLPTQFRNMISKFMYIFESFPDILIILLLQYCFILIYQKTNILVFDIYSFGDKQPYALPIFCLSIFPTIFMSRYLLQVFQEEDNRHYVELAKGKGLKRSRILLVHVLRNCLITLLGQGRVFFWLALSNLLIMEIIFMMNGFLNFMLINGPKNPELITFGLIMIYIPFYLFFALLKFTTSYFNREGVEGGLSSS</sequence>
<evidence type="ECO:0000256" key="6">
    <source>
        <dbReference type="ARBA" id="ARBA00023136"/>
    </source>
</evidence>
<comment type="caution">
    <text evidence="9">The sequence shown here is derived from an EMBL/GenBank/DDBJ whole genome shotgun (WGS) entry which is preliminary data.</text>
</comment>
<keyword evidence="2 7" id="KW-0813">Transport</keyword>
<keyword evidence="3" id="KW-1003">Cell membrane</keyword>
<evidence type="ECO:0000313" key="9">
    <source>
        <dbReference type="EMBL" id="OZM57321.1"/>
    </source>
</evidence>
<feature type="transmembrane region" description="Helical" evidence="7">
    <location>
        <begin position="139"/>
        <end position="162"/>
    </location>
</feature>
<evidence type="ECO:0000313" key="10">
    <source>
        <dbReference type="Proteomes" id="UP000217083"/>
    </source>
</evidence>